<gene>
    <name evidence="2" type="ORF">TSUD_335420</name>
</gene>
<feature type="region of interest" description="Disordered" evidence="1">
    <location>
        <begin position="1"/>
        <end position="27"/>
    </location>
</feature>
<sequence length="86" mass="9526">MSIKEREGLTRRLSTSSKEGSKPAEIHSSYHLGVNRAYGTATERVYFPGSLPHTTGIEEVVLSSFKETRLTRSTNIKSGGNFYVFA</sequence>
<keyword evidence="3" id="KW-1185">Reference proteome</keyword>
<evidence type="ECO:0000256" key="1">
    <source>
        <dbReference type="SAM" id="MobiDB-lite"/>
    </source>
</evidence>
<dbReference type="Proteomes" id="UP000242715">
    <property type="component" value="Unassembled WGS sequence"/>
</dbReference>
<proteinExistence type="predicted"/>
<evidence type="ECO:0000313" key="2">
    <source>
        <dbReference type="EMBL" id="GAU19257.1"/>
    </source>
</evidence>
<feature type="compositionally biased region" description="Basic and acidic residues" evidence="1">
    <location>
        <begin position="1"/>
        <end position="10"/>
    </location>
</feature>
<protein>
    <submittedName>
        <fullName evidence="2">Uncharacterized protein</fullName>
    </submittedName>
</protein>
<accession>A0A2Z6MLZ9</accession>
<name>A0A2Z6MLZ9_TRISU</name>
<organism evidence="2 3">
    <name type="scientific">Trifolium subterraneum</name>
    <name type="common">Subterranean clover</name>
    <dbReference type="NCBI Taxonomy" id="3900"/>
    <lineage>
        <taxon>Eukaryota</taxon>
        <taxon>Viridiplantae</taxon>
        <taxon>Streptophyta</taxon>
        <taxon>Embryophyta</taxon>
        <taxon>Tracheophyta</taxon>
        <taxon>Spermatophyta</taxon>
        <taxon>Magnoliopsida</taxon>
        <taxon>eudicotyledons</taxon>
        <taxon>Gunneridae</taxon>
        <taxon>Pentapetalae</taxon>
        <taxon>rosids</taxon>
        <taxon>fabids</taxon>
        <taxon>Fabales</taxon>
        <taxon>Fabaceae</taxon>
        <taxon>Papilionoideae</taxon>
        <taxon>50 kb inversion clade</taxon>
        <taxon>NPAAA clade</taxon>
        <taxon>Hologalegina</taxon>
        <taxon>IRL clade</taxon>
        <taxon>Trifolieae</taxon>
        <taxon>Trifolium</taxon>
    </lineage>
</organism>
<dbReference type="EMBL" id="DF973197">
    <property type="protein sequence ID" value="GAU19257.1"/>
    <property type="molecule type" value="Genomic_DNA"/>
</dbReference>
<evidence type="ECO:0000313" key="3">
    <source>
        <dbReference type="Proteomes" id="UP000242715"/>
    </source>
</evidence>
<reference evidence="3" key="1">
    <citation type="journal article" date="2017" name="Front. Plant Sci.">
        <title>Climate Clever Clovers: New Paradigm to Reduce the Environmental Footprint of Ruminants by Breeding Low Methanogenic Forages Utilizing Haplotype Variation.</title>
        <authorList>
            <person name="Kaur P."/>
            <person name="Appels R."/>
            <person name="Bayer P.E."/>
            <person name="Keeble-Gagnere G."/>
            <person name="Wang J."/>
            <person name="Hirakawa H."/>
            <person name="Shirasawa K."/>
            <person name="Vercoe P."/>
            <person name="Stefanova K."/>
            <person name="Durmic Z."/>
            <person name="Nichols P."/>
            <person name="Revell C."/>
            <person name="Isobe S.N."/>
            <person name="Edwards D."/>
            <person name="Erskine W."/>
        </authorList>
    </citation>
    <scope>NUCLEOTIDE SEQUENCE [LARGE SCALE GENOMIC DNA]</scope>
    <source>
        <strain evidence="3">cv. Daliak</strain>
    </source>
</reference>
<dbReference type="AlphaFoldDB" id="A0A2Z6MLZ9"/>